<name>A0A4Q1TKV3_RHILE</name>
<accession>A0A4Q1TKV3</accession>
<proteinExistence type="predicted"/>
<sequence length="111" mass="12241">MRISRLVHILGSMSEAEKLGIVARVNHRANIEACIEDLIGILDFMDGDENLEPDNDNEPSLGAPEHVTQTHWYMPVGSEQTDLEIEDENDEDGGDSEPNGDELDSSFSEDG</sequence>
<reference evidence="2 3" key="1">
    <citation type="submission" date="2017-03" db="EMBL/GenBank/DDBJ databases">
        <authorList>
            <person name="Safronova V.I."/>
            <person name="Sazanova A.L."/>
            <person name="Chirak E.R."/>
        </authorList>
    </citation>
    <scope>NUCLEOTIDE SEQUENCE [LARGE SCALE GENOMIC DNA]</scope>
    <source>
        <strain evidence="2 3">Tri-43</strain>
    </source>
</reference>
<dbReference type="EMBL" id="MZMU01000019">
    <property type="protein sequence ID" value="RXT18787.1"/>
    <property type="molecule type" value="Genomic_DNA"/>
</dbReference>
<dbReference type="AlphaFoldDB" id="A0A4Q1TKV3"/>
<comment type="caution">
    <text evidence="2">The sequence shown here is derived from an EMBL/GenBank/DDBJ whole genome shotgun (WGS) entry which is preliminary data.</text>
</comment>
<evidence type="ECO:0000313" key="2">
    <source>
        <dbReference type="EMBL" id="RXT18787.1"/>
    </source>
</evidence>
<evidence type="ECO:0000256" key="1">
    <source>
        <dbReference type="SAM" id="MobiDB-lite"/>
    </source>
</evidence>
<dbReference type="Proteomes" id="UP000290767">
    <property type="component" value="Unassembled WGS sequence"/>
</dbReference>
<dbReference type="RefSeq" id="WP_129421642.1">
    <property type="nucleotide sequence ID" value="NZ_MZMU01000019.1"/>
</dbReference>
<feature type="region of interest" description="Disordered" evidence="1">
    <location>
        <begin position="72"/>
        <end position="111"/>
    </location>
</feature>
<organism evidence="2 3">
    <name type="scientific">Rhizobium leguminosarum</name>
    <dbReference type="NCBI Taxonomy" id="384"/>
    <lineage>
        <taxon>Bacteria</taxon>
        <taxon>Pseudomonadati</taxon>
        <taxon>Pseudomonadota</taxon>
        <taxon>Alphaproteobacteria</taxon>
        <taxon>Hyphomicrobiales</taxon>
        <taxon>Rhizobiaceae</taxon>
        <taxon>Rhizobium/Agrobacterium group</taxon>
        <taxon>Rhizobium</taxon>
    </lineage>
</organism>
<gene>
    <name evidence="2" type="ORF">B5P46_28285</name>
</gene>
<protein>
    <submittedName>
        <fullName evidence="2">Uncharacterized protein</fullName>
    </submittedName>
</protein>
<feature type="compositionally biased region" description="Acidic residues" evidence="1">
    <location>
        <begin position="81"/>
        <end position="111"/>
    </location>
</feature>
<evidence type="ECO:0000313" key="3">
    <source>
        <dbReference type="Proteomes" id="UP000290767"/>
    </source>
</evidence>